<accession>A0A7A6VWE8</accession>
<dbReference type="PANTHER" id="PTHR34047:SF3">
    <property type="entry name" value="BLR2052 PROTEIN"/>
    <property type="match status" value="1"/>
</dbReference>
<dbReference type="InterPro" id="IPR043502">
    <property type="entry name" value="DNA/RNA_pol_sf"/>
</dbReference>
<reference evidence="2" key="1">
    <citation type="journal article" date="2018" name="Genome Biol.">
        <title>SKESA: strategic k-mer extension for scrupulous assemblies.</title>
        <authorList>
            <person name="Souvorov A."/>
            <person name="Agarwala R."/>
            <person name="Lipman D.J."/>
        </authorList>
    </citation>
    <scope>NUCLEOTIDE SEQUENCE</scope>
    <source>
        <strain evidence="2">EC00677</strain>
    </source>
</reference>
<evidence type="ECO:0000256" key="1">
    <source>
        <dbReference type="ARBA" id="ARBA00034120"/>
    </source>
</evidence>
<dbReference type="PANTHER" id="PTHR34047">
    <property type="entry name" value="NUCLEAR INTRON MATURASE 1, MITOCHONDRIAL-RELATED"/>
    <property type="match status" value="1"/>
</dbReference>
<comment type="caution">
    <text evidence="2">The sequence shown here is derived from an EMBL/GenBank/DDBJ whole genome shotgun (WGS) entry which is preliminary data.</text>
</comment>
<name>A0A7A6VWE8_ECOLX</name>
<gene>
    <name evidence="2" type="ORF">HL629_18305</name>
</gene>
<dbReference type="SUPFAM" id="SSF56672">
    <property type="entry name" value="DNA/RNA polymerases"/>
    <property type="match status" value="1"/>
</dbReference>
<dbReference type="GO" id="GO:0003964">
    <property type="term" value="F:RNA-directed DNA polymerase activity"/>
    <property type="evidence" value="ECO:0007669"/>
    <property type="project" value="UniProtKB-KW"/>
</dbReference>
<proteinExistence type="inferred from homology"/>
<protein>
    <submittedName>
        <fullName evidence="2">Group II intron reverse transcriptase/maturase</fullName>
    </submittedName>
</protein>
<organism evidence="2">
    <name type="scientific">Escherichia coli</name>
    <dbReference type="NCBI Taxonomy" id="562"/>
    <lineage>
        <taxon>Bacteria</taxon>
        <taxon>Pseudomonadati</taxon>
        <taxon>Pseudomonadota</taxon>
        <taxon>Gammaproteobacteria</taxon>
        <taxon>Enterobacterales</taxon>
        <taxon>Enterobacteriaceae</taxon>
        <taxon>Escherichia</taxon>
    </lineage>
</organism>
<keyword evidence="2" id="KW-0808">Transferase</keyword>
<dbReference type="AlphaFoldDB" id="A0A7A6VWE8"/>
<comment type="similarity">
    <text evidence="1">Belongs to the bacterial reverse transcriptase family.</text>
</comment>
<feature type="non-terminal residue" evidence="2">
    <location>
        <position position="116"/>
    </location>
</feature>
<sequence>MSQPKQREESMNHHPKPFMISKIAVWKAYQRIRANRGSPGVDGQTIETFEGNLSGNLYKLWNRMASGSYMPPPVRRVEIPKATGGTRPLGIPTVADRIAQMVVKDVLEPILEPHFH</sequence>
<dbReference type="EMBL" id="DABHBG010000018">
    <property type="protein sequence ID" value="HAJ1191697.1"/>
    <property type="molecule type" value="Genomic_DNA"/>
</dbReference>
<keyword evidence="2" id="KW-0548">Nucleotidyltransferase</keyword>
<evidence type="ECO:0000313" key="2">
    <source>
        <dbReference type="EMBL" id="HAJ1191697.1"/>
    </source>
</evidence>
<dbReference type="InterPro" id="IPR051083">
    <property type="entry name" value="GrpII_Intron_Splice-Mob/Def"/>
</dbReference>
<keyword evidence="2" id="KW-0695">RNA-directed DNA polymerase</keyword>
<reference evidence="2" key="2">
    <citation type="submission" date="2019-09" db="EMBL/GenBank/DDBJ databases">
        <authorList>
            <consortium name="NCBI Pathogen Detection Project"/>
        </authorList>
    </citation>
    <scope>NUCLEOTIDE SEQUENCE</scope>
    <source>
        <strain evidence="2">EC00677</strain>
    </source>
</reference>